<dbReference type="InterPro" id="IPR052035">
    <property type="entry name" value="ZnF_BED_domain_contain"/>
</dbReference>
<keyword evidence="8" id="KW-1185">Reference proteome</keyword>
<proteinExistence type="predicted"/>
<evidence type="ECO:0000256" key="6">
    <source>
        <dbReference type="SAM" id="MobiDB-lite"/>
    </source>
</evidence>
<sequence>GQPRVFGAAATSASQEHLLRAHNIYRISPQSDTDSDSTLTSSSTAASTPPSIKRLRLGYTNVPKAKVTTLRDLCVASIISTDLPFAHFENSYLQQILQYHSTEIAGEVPWSHSSIRDRLDDLCRRGERLVIEELHAAGSKIHLSFDLWTSPNIYAFIGVTGHFVNADGALQSRLLAFRQHRGDHSGAALAATLTDVVDRYRIRDQVGVTISDNATNNDVCLRAFYRELDPEITETDVRARRMQCYGHILNLSARAFLFGADKETLYAESQFYELEGHNDDLER</sequence>
<evidence type="ECO:0000256" key="4">
    <source>
        <dbReference type="ARBA" id="ARBA00022833"/>
    </source>
</evidence>
<dbReference type="Proteomes" id="UP000639643">
    <property type="component" value="Unassembled WGS sequence"/>
</dbReference>
<dbReference type="SUPFAM" id="SSF53098">
    <property type="entry name" value="Ribonuclease H-like"/>
    <property type="match status" value="1"/>
</dbReference>
<dbReference type="GO" id="GO:0005634">
    <property type="term" value="C:nucleus"/>
    <property type="evidence" value="ECO:0007669"/>
    <property type="project" value="UniProtKB-SubCell"/>
</dbReference>
<evidence type="ECO:0000256" key="2">
    <source>
        <dbReference type="ARBA" id="ARBA00022723"/>
    </source>
</evidence>
<evidence type="ECO:0000313" key="8">
    <source>
        <dbReference type="Proteomes" id="UP000639643"/>
    </source>
</evidence>
<comment type="subcellular location">
    <subcellularLocation>
        <location evidence="1">Nucleus</location>
    </subcellularLocation>
</comment>
<dbReference type="PANTHER" id="PTHR46481">
    <property type="entry name" value="ZINC FINGER BED DOMAIN-CONTAINING PROTEIN 4"/>
    <property type="match status" value="1"/>
</dbReference>
<comment type="caution">
    <text evidence="7">The sequence shown here is derived from an EMBL/GenBank/DDBJ whole genome shotgun (WGS) entry which is preliminary data.</text>
</comment>
<keyword evidence="2" id="KW-0479">Metal-binding</keyword>
<dbReference type="OrthoDB" id="4841229at2759"/>
<organism evidence="7 8">
    <name type="scientific">Colletotrichum musicola</name>
    <dbReference type="NCBI Taxonomy" id="2175873"/>
    <lineage>
        <taxon>Eukaryota</taxon>
        <taxon>Fungi</taxon>
        <taxon>Dikarya</taxon>
        <taxon>Ascomycota</taxon>
        <taxon>Pezizomycotina</taxon>
        <taxon>Sordariomycetes</taxon>
        <taxon>Hypocreomycetidae</taxon>
        <taxon>Glomerellales</taxon>
        <taxon>Glomerellaceae</taxon>
        <taxon>Colletotrichum</taxon>
        <taxon>Colletotrichum orchidearum species complex</taxon>
    </lineage>
</organism>
<feature type="non-terminal residue" evidence="7">
    <location>
        <position position="1"/>
    </location>
</feature>
<keyword evidence="4" id="KW-0862">Zinc</keyword>
<evidence type="ECO:0000313" key="7">
    <source>
        <dbReference type="EMBL" id="KAF6816035.1"/>
    </source>
</evidence>
<evidence type="ECO:0000256" key="3">
    <source>
        <dbReference type="ARBA" id="ARBA00022771"/>
    </source>
</evidence>
<evidence type="ECO:0000256" key="5">
    <source>
        <dbReference type="ARBA" id="ARBA00023242"/>
    </source>
</evidence>
<gene>
    <name evidence="7" type="ORF">CMUS01_12329</name>
</gene>
<evidence type="ECO:0000256" key="1">
    <source>
        <dbReference type="ARBA" id="ARBA00004123"/>
    </source>
</evidence>
<keyword evidence="5" id="KW-0539">Nucleus</keyword>
<dbReference type="InterPro" id="IPR012337">
    <property type="entry name" value="RNaseH-like_sf"/>
</dbReference>
<dbReference type="EMBL" id="WIGM01000684">
    <property type="protein sequence ID" value="KAF6816035.1"/>
    <property type="molecule type" value="Genomic_DNA"/>
</dbReference>
<reference evidence="7" key="1">
    <citation type="journal article" date="2020" name="Phytopathology">
        <title>Genome Sequence Resources of Colletotrichum truncatum, C. plurivorum, C. musicola, and C. sojae: Four Species Pathogenic to Soybean (Glycine max).</title>
        <authorList>
            <person name="Rogerio F."/>
            <person name="Boufleur T.R."/>
            <person name="Ciampi-Guillardi M."/>
            <person name="Sukno S.A."/>
            <person name="Thon M.R."/>
            <person name="Massola Junior N.S."/>
            <person name="Baroncelli R."/>
        </authorList>
    </citation>
    <scope>NUCLEOTIDE SEQUENCE</scope>
    <source>
        <strain evidence="7">LFN0074</strain>
    </source>
</reference>
<protein>
    <submittedName>
        <fullName evidence="7">Transposase-like protein</fullName>
    </submittedName>
</protein>
<dbReference type="GO" id="GO:0008270">
    <property type="term" value="F:zinc ion binding"/>
    <property type="evidence" value="ECO:0007669"/>
    <property type="project" value="UniProtKB-KW"/>
</dbReference>
<dbReference type="PANTHER" id="PTHR46481:SF10">
    <property type="entry name" value="ZINC FINGER BED DOMAIN-CONTAINING PROTEIN 39"/>
    <property type="match status" value="1"/>
</dbReference>
<dbReference type="AlphaFoldDB" id="A0A8H6N1K2"/>
<keyword evidence="3" id="KW-0863">Zinc-finger</keyword>
<feature type="region of interest" description="Disordered" evidence="6">
    <location>
        <begin position="28"/>
        <end position="49"/>
    </location>
</feature>
<name>A0A8H6N1K2_9PEZI</name>
<accession>A0A8H6N1K2</accession>